<dbReference type="InParanoid" id="A4H438"/>
<dbReference type="PANTHER" id="PTHR11937">
    <property type="entry name" value="ACTIN"/>
    <property type="match status" value="1"/>
</dbReference>
<dbReference type="GeneID" id="5412624"/>
<name>A4H438_LEIBR</name>
<dbReference type="Gene3D" id="3.90.640.10">
    <property type="entry name" value="Actin, Chain A, domain 4"/>
    <property type="match status" value="1"/>
</dbReference>
<comment type="similarity">
    <text evidence="1">Belongs to the actin family.</text>
</comment>
<dbReference type="VEuPathDB" id="TriTrypDB:LbrM.04.1250"/>
<dbReference type="RefSeq" id="XP_001561807.1">
    <property type="nucleotide sequence ID" value="XM_001561757.1"/>
</dbReference>
<dbReference type="SUPFAM" id="SSF53067">
    <property type="entry name" value="Actin-like ATPase domain"/>
    <property type="match status" value="1"/>
</dbReference>
<dbReference type="EMBL" id="FR798978">
    <property type="protein sequence ID" value="CAM41602.1"/>
    <property type="molecule type" value="Genomic_DNA"/>
</dbReference>
<organism evidence="2 3">
    <name type="scientific">Leishmania braziliensis</name>
    <dbReference type="NCBI Taxonomy" id="5660"/>
    <lineage>
        <taxon>Eukaryota</taxon>
        <taxon>Discoba</taxon>
        <taxon>Euglenozoa</taxon>
        <taxon>Kinetoplastea</taxon>
        <taxon>Metakinetoplastina</taxon>
        <taxon>Trypanosomatida</taxon>
        <taxon>Trypanosomatidae</taxon>
        <taxon>Leishmaniinae</taxon>
        <taxon>Leishmania</taxon>
        <taxon>Leishmania braziliensis species complex</taxon>
    </lineage>
</organism>
<reference evidence="2 3" key="2">
    <citation type="journal article" date="2011" name="Genome Res.">
        <title>Chromosome and gene copy number variation allow major structural change between species and strains of Leishmania.</title>
        <authorList>
            <person name="Rogers M.B."/>
            <person name="Hilley J.D."/>
            <person name="Dickens N.J."/>
            <person name="Wilkes J."/>
            <person name="Bates P.A."/>
            <person name="Depledge D.P."/>
            <person name="Harris D."/>
            <person name="Her Y."/>
            <person name="Herzyk P."/>
            <person name="Imamura H."/>
            <person name="Otto T.D."/>
            <person name="Sanders M."/>
            <person name="Seeger K."/>
            <person name="Dujardin J.C."/>
            <person name="Berriman M."/>
            <person name="Smith D.F."/>
            <person name="Hertz-Fowler C."/>
            <person name="Mottram J.C."/>
        </authorList>
    </citation>
    <scope>NUCLEOTIDE SEQUENCE [LARGE SCALE GENOMIC DNA]</scope>
    <source>
        <strain evidence="2 3">MHOM/BR/75/M2904</strain>
    </source>
</reference>
<dbReference type="AlphaFoldDB" id="A4H438"/>
<dbReference type="Proteomes" id="UP000007258">
    <property type="component" value="Chromosome 4"/>
</dbReference>
<dbReference type="OMA" id="HETTFSI"/>
<evidence type="ECO:0000256" key="1">
    <source>
        <dbReference type="RuleBase" id="RU000487"/>
    </source>
</evidence>
<dbReference type="InterPro" id="IPR043129">
    <property type="entry name" value="ATPase_NBD"/>
</dbReference>
<dbReference type="InterPro" id="IPR004000">
    <property type="entry name" value="Actin"/>
</dbReference>
<gene>
    <name evidence="2" type="ORF">LBRM_04_1250</name>
</gene>
<protein>
    <submittedName>
        <fullName evidence="2">Actin</fullName>
    </submittedName>
</protein>
<sequence>MKIMMETGMTFTTTAEKEIVRNVKEQLCYVALDFEEEMTNSAKSANEESFELPDGNVMMVGNQRFRCPEVLFKPSLIGLDEAPGFPEMVYQSINKCDIDVRRELYGNIVLSGGSTMFRHLPERLAKEISNLAPSSIKPKVVAPPERKYSVWIGGSILSSLTTFQTMWVKKSEYDESGPSIVHNKCF</sequence>
<dbReference type="PROSITE" id="PS00432">
    <property type="entry name" value="ACTINS_2"/>
    <property type="match status" value="1"/>
</dbReference>
<evidence type="ECO:0000313" key="3">
    <source>
        <dbReference type="Proteomes" id="UP000007258"/>
    </source>
</evidence>
<dbReference type="SMART" id="SM00268">
    <property type="entry name" value="ACTIN"/>
    <property type="match status" value="1"/>
</dbReference>
<dbReference type="Pfam" id="PF00022">
    <property type="entry name" value="Actin"/>
    <property type="match status" value="1"/>
</dbReference>
<keyword evidence="3" id="KW-1185">Reference proteome</keyword>
<dbReference type="STRING" id="5660.A4H438"/>
<dbReference type="FunFam" id="3.90.640.10:FF:000047">
    <property type="entry name" value="Actin, alpha skeletal muscle"/>
    <property type="match status" value="1"/>
</dbReference>
<accession>A4H438</accession>
<dbReference type="InterPro" id="IPR004001">
    <property type="entry name" value="Actin_CS"/>
</dbReference>
<reference evidence="2 3" key="1">
    <citation type="journal article" date="2007" name="Nat. Genet.">
        <title>Comparative genomic analysis of three Leishmania species that cause diverse human disease.</title>
        <authorList>
            <person name="Peacock C.S."/>
            <person name="Seeger K."/>
            <person name="Harris D."/>
            <person name="Murphy L."/>
            <person name="Ruiz J.C."/>
            <person name="Quail M.A."/>
            <person name="Peters N."/>
            <person name="Adlem E."/>
            <person name="Tivey A."/>
            <person name="Aslett M."/>
            <person name="Kerhornou A."/>
            <person name="Ivens A."/>
            <person name="Fraser A."/>
            <person name="Rajandream M.A."/>
            <person name="Carver T."/>
            <person name="Norbertczak H."/>
            <person name="Chillingworth T."/>
            <person name="Hance Z."/>
            <person name="Jagels K."/>
            <person name="Moule S."/>
            <person name="Ormond D."/>
            <person name="Rutter S."/>
            <person name="Squares R."/>
            <person name="Whitehead S."/>
            <person name="Rabbinowitsch E."/>
            <person name="Arrowsmith C."/>
            <person name="White B."/>
            <person name="Thurston S."/>
            <person name="Bringaud F."/>
            <person name="Baldauf S.L."/>
            <person name="Faulconbridge A."/>
            <person name="Jeffares D."/>
            <person name="Depledge D.P."/>
            <person name="Oyola S.O."/>
            <person name="Hilley J.D."/>
            <person name="Brito L.O."/>
            <person name="Tosi L.R."/>
            <person name="Barrell B."/>
            <person name="Cruz A.K."/>
            <person name="Mottram J.C."/>
            <person name="Smith D.F."/>
            <person name="Berriman M."/>
        </authorList>
    </citation>
    <scope>NUCLEOTIDE SEQUENCE [LARGE SCALE GENOMIC DNA]</scope>
    <source>
        <strain evidence="2 3">MHOM/BR/75/M2904</strain>
    </source>
</reference>
<dbReference type="Gene3D" id="3.30.420.40">
    <property type="match status" value="2"/>
</dbReference>
<proteinExistence type="inferred from homology"/>
<evidence type="ECO:0000313" key="2">
    <source>
        <dbReference type="EMBL" id="CAM41602.1"/>
    </source>
</evidence>
<dbReference type="KEGG" id="lbz:LBRM_04_1250"/>